<name>A0A4Q7NPK2_9ACTN</name>
<evidence type="ECO:0000256" key="1">
    <source>
        <dbReference type="PROSITE-ProRule" id="PRU00703"/>
    </source>
</evidence>
<accession>A0A4Q7NPK2</accession>
<dbReference type="InterPro" id="IPR006668">
    <property type="entry name" value="Mg_transptr_MgtE_intracell_dom"/>
</dbReference>
<dbReference type="Pfam" id="PF05239">
    <property type="entry name" value="PRC"/>
    <property type="match status" value="1"/>
</dbReference>
<dbReference type="Proteomes" id="UP000293638">
    <property type="component" value="Unassembled WGS sequence"/>
</dbReference>
<dbReference type="PANTHER" id="PTHR43773:SF1">
    <property type="entry name" value="MAGNESIUM TRANSPORTER MGTE"/>
    <property type="match status" value="1"/>
</dbReference>
<dbReference type="GO" id="GO:0015095">
    <property type="term" value="F:magnesium ion transmembrane transporter activity"/>
    <property type="evidence" value="ECO:0007669"/>
    <property type="project" value="InterPro"/>
</dbReference>
<sequence>MTSTRVFASRLAGTGVFDPTGDQVGKVRDVVAALRAGKRPRVLGLVVEVLGRRPVFLPMTRVTAVDPGQVITTGTLNMRKFSQRPTETLVLGEMLDRKVTLLEDGATVTVEDVALEQTKRTQDWVVQKVHVRRPAKGLSRDLRQGLRRKGETATVDWDAVTGFTLVEQDQGAASLLATFEEMRAPDLASVLHDLSPKRRAEVAAALDDERLADVLEELPEDDQVEILGQLEERRAADVLEAMGPDDAADLLGELPEAEQERLLALMEPDEAADVRRLLSYDELTAGGMMTTEPVILPPDATVAEALARVRNPELSPALASAVYVCRAPLETPTGKYLGTAHIQRLLREPPSSLVSGVVDKDIAPLLPQTSLKAVTQHLATYNLVAIAVVDERDHLLGAVTVDDVLDHLLPDDWRESAAEVEVSGGA</sequence>
<proteinExistence type="predicted"/>
<reference evidence="3 4" key="1">
    <citation type="submission" date="2019-02" db="EMBL/GenBank/DDBJ databases">
        <title>Genomic Encyclopedia of Type Strains, Phase IV (KMG-IV): sequencing the most valuable type-strain genomes for metagenomic binning, comparative biology and taxonomic classification.</title>
        <authorList>
            <person name="Goeker M."/>
        </authorList>
    </citation>
    <scope>NUCLEOTIDE SEQUENCE [LARGE SCALE GENOMIC DNA]</scope>
    <source>
        <strain evidence="3 4">DSM 45622</strain>
    </source>
</reference>
<feature type="domain" description="CBS" evidence="2">
    <location>
        <begin position="358"/>
        <end position="416"/>
    </location>
</feature>
<dbReference type="SUPFAM" id="SSF50346">
    <property type="entry name" value="PRC-barrel domain"/>
    <property type="match status" value="1"/>
</dbReference>
<dbReference type="InterPro" id="IPR058838">
    <property type="entry name" value="SH3_actinomycetes"/>
</dbReference>
<dbReference type="Gene3D" id="1.25.60.10">
    <property type="entry name" value="MgtE N-terminal domain-like"/>
    <property type="match status" value="1"/>
</dbReference>
<dbReference type="InterPro" id="IPR038076">
    <property type="entry name" value="MgtE_N_sf"/>
</dbReference>
<dbReference type="SUPFAM" id="SSF54631">
    <property type="entry name" value="CBS-domain pair"/>
    <property type="match status" value="1"/>
</dbReference>
<dbReference type="OrthoDB" id="9764830at2"/>
<dbReference type="InterPro" id="IPR027275">
    <property type="entry name" value="PRC-brl_dom"/>
</dbReference>
<protein>
    <submittedName>
        <fullName evidence="3">Mg/Co/Ni transporter MgtE</fullName>
    </submittedName>
</protein>
<dbReference type="InterPro" id="IPR000644">
    <property type="entry name" value="CBS_dom"/>
</dbReference>
<dbReference type="PANTHER" id="PTHR43773">
    <property type="entry name" value="MAGNESIUM TRANSPORTER MGTE"/>
    <property type="match status" value="1"/>
</dbReference>
<evidence type="ECO:0000313" key="3">
    <source>
        <dbReference type="EMBL" id="RZS87234.1"/>
    </source>
</evidence>
<evidence type="ECO:0000259" key="2">
    <source>
        <dbReference type="PROSITE" id="PS51371"/>
    </source>
</evidence>
<feature type="domain" description="CBS" evidence="2">
    <location>
        <begin position="289"/>
        <end position="355"/>
    </location>
</feature>
<keyword evidence="1" id="KW-0129">CBS domain</keyword>
<dbReference type="SMART" id="SM00924">
    <property type="entry name" value="MgtE_N"/>
    <property type="match status" value="1"/>
</dbReference>
<dbReference type="RefSeq" id="WP_130493380.1">
    <property type="nucleotide sequence ID" value="NZ_SGXD01000003.1"/>
</dbReference>
<dbReference type="Pfam" id="PF26205">
    <property type="entry name" value="SH3_actinomycetes"/>
    <property type="match status" value="1"/>
</dbReference>
<dbReference type="InterPro" id="IPR006669">
    <property type="entry name" value="MgtE_transporter"/>
</dbReference>
<keyword evidence="4" id="KW-1185">Reference proteome</keyword>
<gene>
    <name evidence="3" type="ORF">EV189_2659</name>
</gene>
<dbReference type="InterPro" id="IPR046342">
    <property type="entry name" value="CBS_dom_sf"/>
</dbReference>
<dbReference type="InterPro" id="IPR011033">
    <property type="entry name" value="PRC_barrel-like_sf"/>
</dbReference>
<dbReference type="Gene3D" id="3.10.580.10">
    <property type="entry name" value="CBS-domain"/>
    <property type="match status" value="1"/>
</dbReference>
<dbReference type="AlphaFoldDB" id="A0A4Q7NPK2"/>
<dbReference type="Pfam" id="PF00571">
    <property type="entry name" value="CBS"/>
    <property type="match status" value="2"/>
</dbReference>
<dbReference type="EMBL" id="SGXD01000003">
    <property type="protein sequence ID" value="RZS87234.1"/>
    <property type="molecule type" value="Genomic_DNA"/>
</dbReference>
<evidence type="ECO:0000313" key="4">
    <source>
        <dbReference type="Proteomes" id="UP000293638"/>
    </source>
</evidence>
<dbReference type="CDD" id="cd04606">
    <property type="entry name" value="CBS_pair_Mg_transporter"/>
    <property type="match status" value="1"/>
</dbReference>
<dbReference type="Pfam" id="PF03448">
    <property type="entry name" value="MgtE_N"/>
    <property type="match status" value="1"/>
</dbReference>
<dbReference type="PROSITE" id="PS51371">
    <property type="entry name" value="CBS"/>
    <property type="match status" value="2"/>
</dbReference>
<dbReference type="GO" id="GO:0016020">
    <property type="term" value="C:membrane"/>
    <property type="evidence" value="ECO:0007669"/>
    <property type="project" value="InterPro"/>
</dbReference>
<comment type="caution">
    <text evidence="3">The sequence shown here is derived from an EMBL/GenBank/DDBJ whole genome shotgun (WGS) entry which is preliminary data.</text>
</comment>
<organism evidence="3 4">
    <name type="scientific">Motilibacter rhizosphaerae</name>
    <dbReference type="NCBI Taxonomy" id="598652"/>
    <lineage>
        <taxon>Bacteria</taxon>
        <taxon>Bacillati</taxon>
        <taxon>Actinomycetota</taxon>
        <taxon>Actinomycetes</taxon>
        <taxon>Motilibacterales</taxon>
        <taxon>Motilibacteraceae</taxon>
        <taxon>Motilibacter</taxon>
    </lineage>
</organism>
<dbReference type="SUPFAM" id="SSF158791">
    <property type="entry name" value="MgtE N-terminal domain-like"/>
    <property type="match status" value="1"/>
</dbReference>